<dbReference type="NCBIfam" id="TIGR02775">
    <property type="entry name" value="TrbG_Ti"/>
    <property type="match status" value="1"/>
</dbReference>
<dbReference type="AlphaFoldDB" id="A0A2N5CP93"/>
<dbReference type="Proteomes" id="UP000234483">
    <property type="component" value="Unassembled WGS sequence"/>
</dbReference>
<feature type="chain" id="PRO_5044577721" evidence="3">
    <location>
        <begin position="20"/>
        <end position="259"/>
    </location>
</feature>
<dbReference type="CDD" id="cd06911">
    <property type="entry name" value="VirB9_CagX_TrbG"/>
    <property type="match status" value="1"/>
</dbReference>
<dbReference type="OrthoDB" id="9815808at2"/>
<proteinExistence type="inferred from homology"/>
<evidence type="ECO:0000313" key="7">
    <source>
        <dbReference type="Proteomes" id="UP000281192"/>
    </source>
</evidence>
<protein>
    <submittedName>
        <fullName evidence="5">P-type conjugative transfer protein TrbG</fullName>
    </submittedName>
</protein>
<evidence type="ECO:0000256" key="3">
    <source>
        <dbReference type="SAM" id="SignalP"/>
    </source>
</evidence>
<dbReference type="InterPro" id="IPR038161">
    <property type="entry name" value="VirB9/CagX/TrbG_C_sf"/>
</dbReference>
<dbReference type="Pfam" id="PF03524">
    <property type="entry name" value="CagX"/>
    <property type="match status" value="1"/>
</dbReference>
<evidence type="ECO:0000313" key="6">
    <source>
        <dbReference type="Proteomes" id="UP000234483"/>
    </source>
</evidence>
<reference evidence="4 7" key="2">
    <citation type="submission" date="2018-01" db="EMBL/GenBank/DDBJ databases">
        <title>Complete genome sequence of Caulobacter flavus RHGG3.</title>
        <authorList>
            <person name="Yang E."/>
        </authorList>
    </citation>
    <scope>NUCLEOTIDE SEQUENCE [LARGE SCALE GENOMIC DNA]</scope>
    <source>
        <strain evidence="4 7">RHGG3</strain>
    </source>
</reference>
<dbReference type="KEGG" id="cfh:C1707_20885"/>
<dbReference type="EMBL" id="CP026100">
    <property type="protein sequence ID" value="AYV48518.1"/>
    <property type="molecule type" value="Genomic_DNA"/>
</dbReference>
<keyword evidence="2 3" id="KW-0732">Signal</keyword>
<keyword evidence="7" id="KW-1185">Reference proteome</keyword>
<evidence type="ECO:0000313" key="4">
    <source>
        <dbReference type="EMBL" id="AYV48518.1"/>
    </source>
</evidence>
<organism evidence="5 6">
    <name type="scientific">Caulobacter flavus</name>
    <dbReference type="NCBI Taxonomy" id="1679497"/>
    <lineage>
        <taxon>Bacteria</taxon>
        <taxon>Pseudomonadati</taxon>
        <taxon>Pseudomonadota</taxon>
        <taxon>Alphaproteobacteria</taxon>
        <taxon>Caulobacterales</taxon>
        <taxon>Caulobacteraceae</taxon>
        <taxon>Caulobacter</taxon>
    </lineage>
</organism>
<feature type="signal peptide" evidence="3">
    <location>
        <begin position="1"/>
        <end position="19"/>
    </location>
</feature>
<dbReference type="InterPro" id="IPR010258">
    <property type="entry name" value="Conjugal_tfr_TrbG/VirB9/CagX"/>
</dbReference>
<evidence type="ECO:0000256" key="1">
    <source>
        <dbReference type="ARBA" id="ARBA00006135"/>
    </source>
</evidence>
<dbReference type="InterPro" id="IPR033645">
    <property type="entry name" value="VirB9/CagX/TrbG_C"/>
</dbReference>
<dbReference type="InterPro" id="IPR014142">
    <property type="entry name" value="TrbG_Ti"/>
</dbReference>
<dbReference type="RefSeq" id="WP_101714725.1">
    <property type="nucleotide sequence ID" value="NZ_CP026100.1"/>
</dbReference>
<dbReference type="Proteomes" id="UP000281192">
    <property type="component" value="Chromosome"/>
</dbReference>
<dbReference type="Gene3D" id="2.60.40.2500">
    <property type="match status" value="1"/>
</dbReference>
<gene>
    <name evidence="5" type="primary">trbG</name>
    <name evidence="4" type="ORF">C1707_20885</name>
    <name evidence="5" type="ORF">CFHF_20185</name>
</gene>
<evidence type="ECO:0000256" key="2">
    <source>
        <dbReference type="ARBA" id="ARBA00022729"/>
    </source>
</evidence>
<name>A0A2N5CP93_9CAUL</name>
<reference evidence="5 6" key="1">
    <citation type="submission" date="2017-12" db="EMBL/GenBank/DDBJ databases">
        <title>The genome sequence of Caulobacter flavus CGMCC1 15093.</title>
        <authorList>
            <person name="Gao J."/>
            <person name="Mao X."/>
            <person name="Sun J."/>
        </authorList>
    </citation>
    <scope>NUCLEOTIDE SEQUENCE [LARGE SCALE GENOMIC DNA]</scope>
    <source>
        <strain evidence="5 6">CGMCC1 15093</strain>
    </source>
</reference>
<evidence type="ECO:0000313" key="5">
    <source>
        <dbReference type="EMBL" id="PLR08767.1"/>
    </source>
</evidence>
<sequence>MTRLVLALAVMAMASAAHAARPAAEPQSSPPVEYPFDPAGIYPLVAAPGRITDIVLEPGEALAANNPIAAGDTARWIIGDTASGEGEGRRVHVLVKPTAANLSTNLVINTDRRTYLIDVRASSRGFLSQVRWRYPKPPAAPRAAATLVAASSIAPSPAVPVVLNYGYRISGWARLRPERVWDDGKAIFIAFRPAVSMADLPPLFAVGADGKTSELVNYRVEGRVLIVDRLAERLELRLGLRELARRVRIERLPSKEAAR</sequence>
<dbReference type="EMBL" id="PJRQ01000041">
    <property type="protein sequence ID" value="PLR08767.1"/>
    <property type="molecule type" value="Genomic_DNA"/>
</dbReference>
<accession>A0A2N5CP93</accession>
<comment type="similarity">
    <text evidence="1">Belongs to the TrbG/VirB9 family.</text>
</comment>